<reference evidence="2 3" key="1">
    <citation type="submission" date="2019-07" db="EMBL/GenBank/DDBJ databases">
        <title>Genomes of Cafeteria roenbergensis.</title>
        <authorList>
            <person name="Fischer M.G."/>
            <person name="Hackl T."/>
            <person name="Roman M."/>
        </authorList>
    </citation>
    <scope>NUCLEOTIDE SEQUENCE [LARGE SCALE GENOMIC DNA]</scope>
    <source>
        <strain evidence="2 3">BVI</strain>
    </source>
</reference>
<organism evidence="2 3">
    <name type="scientific">Cafeteria roenbergensis</name>
    <name type="common">Marine flagellate</name>
    <dbReference type="NCBI Taxonomy" id="33653"/>
    <lineage>
        <taxon>Eukaryota</taxon>
        <taxon>Sar</taxon>
        <taxon>Stramenopiles</taxon>
        <taxon>Bigyra</taxon>
        <taxon>Opalozoa</taxon>
        <taxon>Bicosoecida</taxon>
        <taxon>Cafeteriaceae</taxon>
        <taxon>Cafeteria</taxon>
    </lineage>
</organism>
<dbReference type="InterPro" id="IPR015943">
    <property type="entry name" value="WD40/YVTN_repeat-like_dom_sf"/>
</dbReference>
<dbReference type="EMBL" id="VLTN01000022">
    <property type="protein sequence ID" value="KAA0152167.1"/>
    <property type="molecule type" value="Genomic_DNA"/>
</dbReference>
<dbReference type="PANTHER" id="PTHR13743">
    <property type="entry name" value="BEIGE/BEACH-RELATED"/>
    <property type="match status" value="1"/>
</dbReference>
<sequence length="497" mass="47836">MGFAAGGAAADAVVAAEVALRAESSEMTVPLGFSGLRAAGQALGPAMSWLAPPGSTAAATFRGMSAAHGGSLLLGGGAGAALGGSGGAGAGGGGGGGGGGGSGGGGGGGGDGPKRDASRRGGIATKACGRGASLGSGAGVGGLGDDTACSAVGTSGLRLVAELLGAVLRVTPASGGDEAKTALDAAAAGMTPRPLPCLLGPAQTAVWAADPRDGLGCRPLLEPASMLAPLLDAGRTGAFARAISAAAGRAGAAEAGLLVAGTTLAAERLRLPSTLGEALAAAKDGEEVRSLARELSLRRAVAHFVPAGRPDAAEPWLPLGGHCAPITCVAISARFGRAVACDASGRVTIHCIRAGRLVASCAPEWGPLGPGAAAAQRGMACPVQCVGISRGGVIVLGHGRRVTVMDLAGRTVASARFEAAIVAAVASASGRFVLAATRQRIFVLHATTLAEAAVVEPTPPAPVRSLALSPSGRAVIAGFDRGLVGVYATDLTFYAAV</sequence>
<accession>A0A5A8CHQ2</accession>
<dbReference type="AlphaFoldDB" id="A0A5A8CHQ2"/>
<dbReference type="InterPro" id="IPR011044">
    <property type="entry name" value="Quino_amine_DH_bsu"/>
</dbReference>
<evidence type="ECO:0000313" key="3">
    <source>
        <dbReference type="Proteomes" id="UP000323011"/>
    </source>
</evidence>
<evidence type="ECO:0000313" key="2">
    <source>
        <dbReference type="EMBL" id="KAA0152167.1"/>
    </source>
</evidence>
<keyword evidence="3" id="KW-1185">Reference proteome</keyword>
<protein>
    <submittedName>
        <fullName evidence="2">Uncharacterized protein</fullName>
    </submittedName>
</protein>
<dbReference type="PANTHER" id="PTHR13743:SF112">
    <property type="entry name" value="BEACH DOMAIN-CONTAINING PROTEIN"/>
    <property type="match status" value="1"/>
</dbReference>
<dbReference type="InterPro" id="IPR050865">
    <property type="entry name" value="BEACH_Domain"/>
</dbReference>
<dbReference type="Gene3D" id="2.130.10.10">
    <property type="entry name" value="YVTN repeat-like/Quinoprotein amine dehydrogenase"/>
    <property type="match status" value="1"/>
</dbReference>
<dbReference type="Proteomes" id="UP000323011">
    <property type="component" value="Unassembled WGS sequence"/>
</dbReference>
<feature type="compositionally biased region" description="Gly residues" evidence="1">
    <location>
        <begin position="90"/>
        <end position="111"/>
    </location>
</feature>
<dbReference type="SUPFAM" id="SSF50969">
    <property type="entry name" value="YVTN repeat-like/Quinoprotein amine dehydrogenase"/>
    <property type="match status" value="1"/>
</dbReference>
<comment type="caution">
    <text evidence="2">The sequence shown here is derived from an EMBL/GenBank/DDBJ whole genome shotgun (WGS) entry which is preliminary data.</text>
</comment>
<name>A0A5A8CHQ2_CAFRO</name>
<evidence type="ECO:0000256" key="1">
    <source>
        <dbReference type="SAM" id="MobiDB-lite"/>
    </source>
</evidence>
<gene>
    <name evidence="2" type="ORF">FNF29_04034</name>
</gene>
<feature type="region of interest" description="Disordered" evidence="1">
    <location>
        <begin position="90"/>
        <end position="121"/>
    </location>
</feature>
<proteinExistence type="predicted"/>